<sequence length="290" mass="32941">MNERERLIYVHSCQGVYWSTLKRFITYDRTLKFLDNVSESDLGTYFQMRPNQIRQFLQSFHSNNPQQLLSSCKQKGVKIITLFDNEFPLLLRQIFDPPWVLYAKGKLEISCRKKSIGVVGSRTPTTNAVESLRKILPDLIDNEYMITSGLAYGVDTLAHKITCEFNGDTVAVIGSGFDYIYPRKHISFSETLAKHHLLLSEYPPYTRPQKWHFPARNRIISGLTRGVLVVEAKKKSGSLITADQALEQGREVFAIPGSIHEPNAEGTNFLIQQGAKLVQNSTDILSELTE</sequence>
<dbReference type="Proteomes" id="UP000095209">
    <property type="component" value="Unassembled WGS sequence"/>
</dbReference>
<dbReference type="STRING" id="1305675.BFG57_06420"/>
<dbReference type="AlphaFoldDB" id="A0A1E5LB66"/>
<dbReference type="PANTHER" id="PTHR43022:SF1">
    <property type="entry name" value="PROTEIN SMF"/>
    <property type="match status" value="1"/>
</dbReference>
<feature type="domain" description="Smf/DprA SLOG" evidence="2">
    <location>
        <begin position="78"/>
        <end position="288"/>
    </location>
</feature>
<proteinExistence type="inferred from homology"/>
<reference evidence="3 4" key="1">
    <citation type="submission" date="2016-08" db="EMBL/GenBank/DDBJ databases">
        <title>Genome of Bacillus solimangrovi GH2-4.</title>
        <authorList>
            <person name="Lim S."/>
            <person name="Kim B.-C."/>
        </authorList>
    </citation>
    <scope>NUCLEOTIDE SEQUENCE [LARGE SCALE GENOMIC DNA]</scope>
    <source>
        <strain evidence="3 4">GH2-4</strain>
    </source>
</reference>
<dbReference type="InterPro" id="IPR003488">
    <property type="entry name" value="DprA"/>
</dbReference>
<accession>A0A1E5LB66</accession>
<evidence type="ECO:0000259" key="2">
    <source>
        <dbReference type="Pfam" id="PF02481"/>
    </source>
</evidence>
<evidence type="ECO:0000313" key="3">
    <source>
        <dbReference type="EMBL" id="OEH91249.1"/>
    </source>
</evidence>
<dbReference type="OrthoDB" id="9785707at2"/>
<dbReference type="InterPro" id="IPR057666">
    <property type="entry name" value="DrpA_SLOG"/>
</dbReference>
<comment type="similarity">
    <text evidence="1">Belongs to the DprA/Smf family.</text>
</comment>
<dbReference type="GO" id="GO:0009294">
    <property type="term" value="P:DNA-mediated transformation"/>
    <property type="evidence" value="ECO:0007669"/>
    <property type="project" value="InterPro"/>
</dbReference>
<dbReference type="EMBL" id="MJEH01000063">
    <property type="protein sequence ID" value="OEH91249.1"/>
    <property type="molecule type" value="Genomic_DNA"/>
</dbReference>
<gene>
    <name evidence="3" type="ORF">BFG57_06420</name>
</gene>
<protein>
    <submittedName>
        <fullName evidence="3">DNA protecting protein DprA</fullName>
    </submittedName>
</protein>
<dbReference type="Pfam" id="PF02481">
    <property type="entry name" value="DNA_processg_A"/>
    <property type="match status" value="1"/>
</dbReference>
<keyword evidence="4" id="KW-1185">Reference proteome</keyword>
<dbReference type="Gene3D" id="3.40.50.450">
    <property type="match status" value="1"/>
</dbReference>
<comment type="caution">
    <text evidence="3">The sequence shown here is derived from an EMBL/GenBank/DDBJ whole genome shotgun (WGS) entry which is preliminary data.</text>
</comment>
<dbReference type="SUPFAM" id="SSF102405">
    <property type="entry name" value="MCP/YpsA-like"/>
    <property type="match status" value="1"/>
</dbReference>
<evidence type="ECO:0000313" key="4">
    <source>
        <dbReference type="Proteomes" id="UP000095209"/>
    </source>
</evidence>
<dbReference type="PANTHER" id="PTHR43022">
    <property type="entry name" value="PROTEIN SMF"/>
    <property type="match status" value="1"/>
</dbReference>
<name>A0A1E5LB66_9BACI</name>
<organism evidence="3 4">
    <name type="scientific">Bacillus solimangrovi</name>
    <dbReference type="NCBI Taxonomy" id="1305675"/>
    <lineage>
        <taxon>Bacteria</taxon>
        <taxon>Bacillati</taxon>
        <taxon>Bacillota</taxon>
        <taxon>Bacilli</taxon>
        <taxon>Bacillales</taxon>
        <taxon>Bacillaceae</taxon>
        <taxon>Bacillus</taxon>
    </lineage>
</organism>
<evidence type="ECO:0000256" key="1">
    <source>
        <dbReference type="ARBA" id="ARBA00006525"/>
    </source>
</evidence>
<dbReference type="NCBIfam" id="TIGR00732">
    <property type="entry name" value="dprA"/>
    <property type="match status" value="1"/>
</dbReference>